<feature type="region of interest" description="Disordered" evidence="1">
    <location>
        <begin position="1"/>
        <end position="79"/>
    </location>
</feature>
<keyword evidence="2" id="KW-0472">Membrane</keyword>
<dbReference type="EMBL" id="JAAGWZ010000002">
    <property type="protein sequence ID" value="NEM91533.1"/>
    <property type="molecule type" value="Genomic_DNA"/>
</dbReference>
<dbReference type="InterPro" id="IPR038765">
    <property type="entry name" value="Papain-like_cys_pep_sf"/>
</dbReference>
<feature type="transmembrane region" description="Helical" evidence="2">
    <location>
        <begin position="110"/>
        <end position="131"/>
    </location>
</feature>
<evidence type="ECO:0000259" key="3">
    <source>
        <dbReference type="SMART" id="SM00460"/>
    </source>
</evidence>
<accession>A0A7C9PN88</accession>
<feature type="compositionally biased region" description="Basic and acidic residues" evidence="1">
    <location>
        <begin position="58"/>
        <end position="68"/>
    </location>
</feature>
<feature type="domain" description="Transglutaminase-like" evidence="3">
    <location>
        <begin position="523"/>
        <end position="598"/>
    </location>
</feature>
<dbReference type="AlphaFoldDB" id="A0A7C9PN88"/>
<feature type="transmembrane region" description="Helical" evidence="2">
    <location>
        <begin position="271"/>
        <end position="290"/>
    </location>
</feature>
<dbReference type="InterPro" id="IPR021878">
    <property type="entry name" value="TgpA_N"/>
</dbReference>
<dbReference type="RefSeq" id="WP_163473302.1">
    <property type="nucleotide sequence ID" value="NZ_JAAGWZ010000002.1"/>
</dbReference>
<feature type="transmembrane region" description="Helical" evidence="2">
    <location>
        <begin position="247"/>
        <end position="264"/>
    </location>
</feature>
<comment type="caution">
    <text evidence="4">The sequence shown here is derived from an EMBL/GenBank/DDBJ whole genome shotgun (WGS) entry which is preliminary data.</text>
</comment>
<feature type="region of interest" description="Disordered" evidence="1">
    <location>
        <begin position="600"/>
        <end position="636"/>
    </location>
</feature>
<keyword evidence="2" id="KW-0812">Transmembrane</keyword>
<dbReference type="Proteomes" id="UP000479756">
    <property type="component" value="Unassembled WGS sequence"/>
</dbReference>
<proteinExistence type="predicted"/>
<dbReference type="PANTHER" id="PTHR42736:SF1">
    <property type="entry name" value="PROTEIN-GLUTAMINE GAMMA-GLUTAMYLTRANSFERASE"/>
    <property type="match status" value="1"/>
</dbReference>
<feature type="compositionally biased region" description="Basic and acidic residues" evidence="1">
    <location>
        <begin position="1"/>
        <end position="20"/>
    </location>
</feature>
<protein>
    <submittedName>
        <fullName evidence="4">Transglutaminase domain-containing protein</fullName>
    </submittedName>
</protein>
<dbReference type="PANTHER" id="PTHR42736">
    <property type="entry name" value="PROTEIN-GLUTAMINE GAMMA-GLUTAMYLTRANSFERASE"/>
    <property type="match status" value="1"/>
</dbReference>
<dbReference type="InterPro" id="IPR052901">
    <property type="entry name" value="Bact_TGase-like"/>
</dbReference>
<keyword evidence="5" id="KW-1185">Reference proteome</keyword>
<feature type="transmembrane region" description="Helical" evidence="2">
    <location>
        <begin position="188"/>
        <end position="210"/>
    </location>
</feature>
<dbReference type="Pfam" id="PF11992">
    <property type="entry name" value="TgpA_N"/>
    <property type="match status" value="1"/>
</dbReference>
<feature type="transmembrane region" description="Helical" evidence="2">
    <location>
        <begin position="84"/>
        <end position="104"/>
    </location>
</feature>
<feature type="transmembrane region" description="Helical" evidence="2">
    <location>
        <begin position="217"/>
        <end position="235"/>
    </location>
</feature>
<dbReference type="SMART" id="SM00460">
    <property type="entry name" value="TGc"/>
    <property type="match status" value="1"/>
</dbReference>
<sequence>MSVLTERPRPGDEQPDDRPPAPRGPSWRSLTPGSTARGSRGARGPRRGGDRGGAPGGDPDRTPRDHRIPHGPTLRTVPTGAMNLRMSGLLALALGLALAALGPLLAGTGWWLAGAGMIILVFGVAAVVRAFTRPHWTGTAAALVAAVGVITLFFGGPRSVLGVVPTVESFQRFSLLVQMAQADIAREAIPAAATPGIVFLIVTTVGAIAVVMDALAIWWRVPAFVGLPLMIVITVPSAVQPNLADPFFYVIVAAVYLLIIRTRLRRIQPAVAFVVGAAAVVGGLLLPSILPPVAPPSTSTGTGLISTSVNPIITLGDDLRRGVPTVALTYTTNVPDGQYLRLTTLDRFQGTSWVPVTAVKRPGHGVATIGAAPGLGAGIATSKVETSVQVENTSSQWLPVPYPATAISGLSGDWYWEPKALAVTSTDSNMRGQKYRVDSLAVTPTTNQLEAAPRSTGNPLARVPAGLDPVVAATAKRVVAGKTNDYDKAIALQTWFRGQFTYSEKAPVSAGYDGSGLDVIVPFLKAKAGYCVHFATTMAVMARTLGIPSRVAVGFLPGTPTSPPGADIGVFTVSSNDLHAWPELFFAGIGWVRFEPTPTRGTLQDFPTTAPDGSTTTPTSQPSSSAAPAPSASATGASRLANEAIPGSTGGTDVVRSGTLGWGALAVLVISALALGPAMIRGGIRRRRLAAIRDGRETAANAWLELRETTRDLGYDVQAAYTPREFVDWITREVAIEGVPREALEELRGIVESESFAPPSRLYVGDRLAASLSAVIVGLRRATPLPQRLRGILVPITLFDWVSGVARA</sequence>
<evidence type="ECO:0000313" key="5">
    <source>
        <dbReference type="Proteomes" id="UP000479756"/>
    </source>
</evidence>
<keyword evidence="2" id="KW-1133">Transmembrane helix</keyword>
<reference evidence="4 5" key="1">
    <citation type="journal article" date="2014" name="Int. J. Syst. Evol. Microbiol.">
        <title>Description of Galbitalea soli gen. nov., sp. nov., and Frondihabitans sucicola sp. nov.</title>
        <authorList>
            <person name="Kim S.J."/>
            <person name="Lim J.M."/>
            <person name="Ahn J.H."/>
            <person name="Weon H.Y."/>
            <person name="Hamada M."/>
            <person name="Suzuki K."/>
            <person name="Ahn T.Y."/>
            <person name="Kwon S.W."/>
        </authorList>
    </citation>
    <scope>NUCLEOTIDE SEQUENCE [LARGE SCALE GENOMIC DNA]</scope>
    <source>
        <strain evidence="4 5">NBRC 108727</strain>
    </source>
</reference>
<name>A0A7C9PN88_9MICO</name>
<gene>
    <name evidence="4" type="ORF">G3T37_09205</name>
</gene>
<feature type="compositionally biased region" description="Low complexity" evidence="1">
    <location>
        <begin position="607"/>
        <end position="636"/>
    </location>
</feature>
<dbReference type="SUPFAM" id="SSF54001">
    <property type="entry name" value="Cysteine proteinases"/>
    <property type="match status" value="1"/>
</dbReference>
<dbReference type="InterPro" id="IPR002931">
    <property type="entry name" value="Transglutaminase-like"/>
</dbReference>
<feature type="transmembrane region" description="Helical" evidence="2">
    <location>
        <begin position="660"/>
        <end position="680"/>
    </location>
</feature>
<organism evidence="4 5">
    <name type="scientific">Galbitalea soli</name>
    <dbReference type="NCBI Taxonomy" id="1268042"/>
    <lineage>
        <taxon>Bacteria</taxon>
        <taxon>Bacillati</taxon>
        <taxon>Actinomycetota</taxon>
        <taxon>Actinomycetes</taxon>
        <taxon>Micrococcales</taxon>
        <taxon>Microbacteriaceae</taxon>
        <taxon>Galbitalea</taxon>
    </lineage>
</organism>
<evidence type="ECO:0000256" key="2">
    <source>
        <dbReference type="SAM" id="Phobius"/>
    </source>
</evidence>
<dbReference type="Pfam" id="PF01841">
    <property type="entry name" value="Transglut_core"/>
    <property type="match status" value="1"/>
</dbReference>
<dbReference type="Gene3D" id="3.10.620.30">
    <property type="match status" value="1"/>
</dbReference>
<evidence type="ECO:0000256" key="1">
    <source>
        <dbReference type="SAM" id="MobiDB-lite"/>
    </source>
</evidence>
<feature type="transmembrane region" description="Helical" evidence="2">
    <location>
        <begin position="138"/>
        <end position="156"/>
    </location>
</feature>
<evidence type="ECO:0000313" key="4">
    <source>
        <dbReference type="EMBL" id="NEM91533.1"/>
    </source>
</evidence>